<dbReference type="InterPro" id="IPR036940">
    <property type="entry name" value="PI3/4_kinase_cat_sf"/>
</dbReference>
<proteinExistence type="predicted"/>
<feature type="compositionally biased region" description="Low complexity" evidence="10">
    <location>
        <begin position="2652"/>
        <end position="2676"/>
    </location>
</feature>
<dbReference type="PROSITE" id="PS00915">
    <property type="entry name" value="PI3_4_KINASE_1"/>
    <property type="match status" value="1"/>
</dbReference>
<evidence type="ECO:0000256" key="1">
    <source>
        <dbReference type="ARBA" id="ARBA00004123"/>
    </source>
</evidence>
<feature type="compositionally biased region" description="Low complexity" evidence="10">
    <location>
        <begin position="204"/>
        <end position="217"/>
    </location>
</feature>
<dbReference type="InterPro" id="IPR044107">
    <property type="entry name" value="PIKKc_ATM"/>
</dbReference>
<dbReference type="SMART" id="SM00146">
    <property type="entry name" value="PI3Kc"/>
    <property type="match status" value="1"/>
</dbReference>
<feature type="region of interest" description="Disordered" evidence="10">
    <location>
        <begin position="2725"/>
        <end position="2749"/>
    </location>
</feature>
<reference evidence="13" key="1">
    <citation type="submission" date="2020-06" db="EMBL/GenBank/DDBJ databases">
        <authorList>
            <person name="Gonzalez-de la Fuente S."/>
            <person name="Peiro-Pastor R."/>
            <person name="Rastrojo A."/>
            <person name="Moreno J."/>
            <person name="Carrasco-Ramiro F."/>
            <person name="Requena JM."/>
            <person name="Aguado B."/>
        </authorList>
    </citation>
    <scope>NUCLEOTIDE SEQUENCE</scope>
</reference>
<keyword evidence="7" id="KW-0067">ATP-binding</keyword>
<keyword evidence="4" id="KW-0547">Nucleotide-binding</keyword>
<dbReference type="EC" id="2.7.11.1" evidence="2"/>
<feature type="region of interest" description="Disordered" evidence="10">
    <location>
        <begin position="2088"/>
        <end position="2123"/>
    </location>
</feature>
<dbReference type="OMA" id="LECWATR"/>
<feature type="compositionally biased region" description="Low complexity" evidence="10">
    <location>
        <begin position="944"/>
        <end position="957"/>
    </location>
</feature>
<keyword evidence="9" id="KW-0175">Coiled coil</keyword>
<dbReference type="GO" id="GO:0006281">
    <property type="term" value="P:DNA repair"/>
    <property type="evidence" value="ECO:0007669"/>
    <property type="project" value="InterPro"/>
</dbReference>
<dbReference type="Gene3D" id="3.30.1010.10">
    <property type="entry name" value="Phosphatidylinositol 3-kinase Catalytic Subunit, Chain A, domain 4"/>
    <property type="match status" value="1"/>
</dbReference>
<evidence type="ECO:0000256" key="5">
    <source>
        <dbReference type="ARBA" id="ARBA00022763"/>
    </source>
</evidence>
<feature type="domain" description="PI3K/PI4K catalytic" evidence="11">
    <location>
        <begin position="4536"/>
        <end position="4859"/>
    </location>
</feature>
<evidence type="ECO:0000259" key="12">
    <source>
        <dbReference type="PROSITE" id="PS51190"/>
    </source>
</evidence>
<dbReference type="GO" id="GO:0004674">
    <property type="term" value="F:protein serine/threonine kinase activity"/>
    <property type="evidence" value="ECO:0007669"/>
    <property type="project" value="UniProtKB-EC"/>
</dbReference>
<protein>
    <recommendedName>
        <fullName evidence="2">non-specific serine/threonine protein kinase</fullName>
        <ecNumber evidence="2">2.7.11.1</ecNumber>
    </recommendedName>
</protein>
<evidence type="ECO:0000259" key="11">
    <source>
        <dbReference type="PROSITE" id="PS50290"/>
    </source>
</evidence>
<dbReference type="InterPro" id="IPR011009">
    <property type="entry name" value="Kinase-like_dom_sf"/>
</dbReference>
<keyword evidence="6 13" id="KW-0418">Kinase</keyword>
<keyword evidence="3" id="KW-0808">Transferase</keyword>
<dbReference type="GO" id="GO:0005634">
    <property type="term" value="C:nucleus"/>
    <property type="evidence" value="ECO:0007669"/>
    <property type="project" value="UniProtKB-SubCell"/>
</dbReference>
<dbReference type="PROSITE" id="PS51190">
    <property type="entry name" value="FATC"/>
    <property type="match status" value="1"/>
</dbReference>
<dbReference type="InterPro" id="IPR003152">
    <property type="entry name" value="FATC_dom"/>
</dbReference>
<evidence type="ECO:0000256" key="3">
    <source>
        <dbReference type="ARBA" id="ARBA00022679"/>
    </source>
</evidence>
<feature type="domain" description="FATC" evidence="12">
    <location>
        <begin position="4874"/>
        <end position="4906"/>
    </location>
</feature>
<feature type="compositionally biased region" description="Low complexity" evidence="10">
    <location>
        <begin position="745"/>
        <end position="754"/>
    </location>
</feature>
<dbReference type="InterPro" id="IPR038980">
    <property type="entry name" value="ATM_plant"/>
</dbReference>
<feature type="region of interest" description="Disordered" evidence="10">
    <location>
        <begin position="645"/>
        <end position="679"/>
    </location>
</feature>
<evidence type="ECO:0000256" key="8">
    <source>
        <dbReference type="ARBA" id="ARBA00023242"/>
    </source>
</evidence>
<feature type="region of interest" description="Disordered" evidence="10">
    <location>
        <begin position="932"/>
        <end position="957"/>
    </location>
</feature>
<feature type="region of interest" description="Disordered" evidence="10">
    <location>
        <begin position="1358"/>
        <end position="1378"/>
    </location>
</feature>
<feature type="region of interest" description="Disordered" evidence="10">
    <location>
        <begin position="2631"/>
        <end position="2676"/>
    </location>
</feature>
<sequence>MESFLANVDSAHLKARLNKIMADVNAVTSDAAAAAVSAKSSEEAGQCVLEFVKFFVSVAEQHGTTPHAVLGQHVVSNVLIFVLERIVKPNLMTYCRVAEKHAAIAVAASGDTTSPARCRAAKLGSGAASAATGRRDALEARRRRLRRDIIRPFAQLFQSLHTSLAEEGEPLMTWATEGGGRTLGATRRAAALRSGGRHEELLGSASPSYAPPESSSAFGGSRRGEQRAGEWRGRDDVWGTGDSAHEDGLLISGASDALSQAPLLWKSASPLNILCNHILEVLESQWLVAAVGADYAALLIEVLRWSGYARLITPTYLVRLSECLVTLIQRVSTLEEADTDVLTVAPNLVAQAVADGRLWVAAPCADDACLYAQVLMRLCALPQITTAYPPSSSTATDAGMHGGGGAAAALAFVRRVIEVVKARHRAPTPDLRLEAYCIAALRRLCQRFRYDHPIAARAPVEVVKLLCDFFFLLHHTPRHDVWRLETMQFLTVVLSVALSDVVGEELWQDLHAHSRRAAADADAEAAMVSPDAREMVHKAKSSERVGLVGRRGTTGAATAANLLLQPPTRHLVVLIHQSVFPTMQLIFTQHRHEYSFTSRRELFSFPCSPLQEVFDFGAVALYVTSITHGAYCRWKAAQANRCGGSGTTRCGTVADQEKEGAEDDEDEEQIRRHGAGTEARRACKRLRDIEPGYGDVVDGVAMDKAADASGAARTPPPASPHPAQLLADTLQEEFFMPAGPLESSTTAGRAATAGHDVQQRPLQSAATLTRRRAGGAPLVLRIGTSSIRTSSAAVQDVVSDTALFLLHLFAQPCATLRVPETVADRLVEDVLLPLCGHFGLRLGQLLLAAVKAVIPRCSLATQQYAFAVVAQRTLPAVPPALARWAGCLDSVSSSRVPVTRNDEDVLAPPEPVYHVLVVLLEQHLHRRHELGLSTVTPDDPPRNGQSAGAAGSGQPDVSSGRLLSGFLLSWGDHHRALIQRGVARLHAFEQDMRRVCESAGATAVPAGVGGAHDAPLPLLAASLALLLTRFATLVQCTRLWEMTLCPSTAMPVDPGTTEAEPQRCRVVHDDHTWGLSDGPAEDVGLSFLCHVAANATLFLGSVPVLTRASDGGSHAGDVAGGGVRAARQASGIGTDALTATSASLETRNALTGADAVALFSAAQFTAWLDLAETYACVALRMCLARQQVAEQTEMATSLRLGQGPALGGVPSLSTSSGAMTPHLRGPLRREVGAYVEHVCTLLDAAVTSPSSQVPGVLRDAAEAHWMLRLPLRKGTDRTDVQDGSAAAEEGAAMGEDAKADTDAAALGTGVSPLQMTVPRRAALQAFQAMLASSAQASVAWLMRRAQLRHTLAALAPAAVSRREGNRRGGGGPPDTHTAVRPDLDASAMALALSVQCVQLLHLLLRWRRAALWSTPEESAHARDGVHAAGERGAVTPGVAKDAPFLRSAADGTHASAASERAEGAAADFDVGEEASAACEDLRLLRSSPDVYAAPLSLLERFSAAGGGRLYYAVLWLCHHIAAELDHAHAVGAFFPLWTALHVLFRDVGTVLLDPAFACADPRHTIARFTAALTARIFEDGVRGLSRWRPSNPTSREVTHIMAVSLHMSVDTLRTVLWAASRTRIGAYLAEPLADTSAICRTIVTMLRDQHLLDTAGADSCLTGDAARGSGESDAAAVGDILLPSHHRLLERLPFLPTILLALPPLLRLLALIGCLPPPPADSDTGAAGGFQCCRAVVQVLQVLFVRYRYQLGPGLCSGLLCGTVADIRWLDFRRHPATLRDAGERDSQGCSDAAAFLYAHEGRLLELWTAQLTDHSRVDMPVCTPAWQCALLQAAFAVLPRCEPAVAEVLGRFSFEFLAEKSPYEVRHHAALQVGTLFRTFSARRTQVLHTLLTKAREGMLSSTETLCSTSLLALSEAVRAAPELLVDVLYTLLECWATRGFRHHRLVVACLERMSASVLEGARLTAPAGGASLPRSLPYTHLCRMHARPLLFKWLCEYRHPHAALPVECFGYPTQTAFVVQHLDVLSPLALLLLTEATEEQWSLVATRGGGGRCDGASAEGSLYERLVSAYADTLVAKAAEESEHAAEALGAARRRRRTEASGSDATAKQDEATEAESQTDATAVSDAGALHRLAPLCMLLAYFPGIVTQLLVFASHAPVSPFAGDAGGLADLGKARNSREFADWPRRMGHADAAVEHRGSGGGHSSRASASDMTPTWASVAQRCLYWLEAQLNTAEATMLAQGVRLVLTGRRHVSGESPQPTFSAAAARAVLCHPATASSAAEVLLYYLQHRSAWPHKRRAFDVVLAAQADAVMEALIVLHRTTSEVGAPVYGTPEQLQRALSWVAEKITSVPLPMPGLRDPRTRHASSAEGRGSATAEVETTQGLVPRCTSSDLAHWEAYCLALLVPPAAAPNCELHSPVTDMPSARQSVDAAALTDDVMTRFLLQGNSTYLYALLHAVYRSSAALPSLELQFRALQQLSLLTHIATCWCSARVLTEPHALRLVLSHLLHWLRRSPAAAVRRLVCDALLHVWQVARAGRGNAPRHRGWGTTPATQRRHCRLMVARSLAPLTAVSPLISSTWAALCRIDPDLRRSAWQQRVLAYLADTESRRATRIGAETAAEGKERVLARGAISIDEPTDDEAERNEEGAASDGAPGASAGAGAAESEAVSGGCSLPLDGEQWTWSMYEAQRSACLAPLSNPRARGHLLGLQRLLRYVSGHDEEDSDEALEGVPGTVEEHGSNADMDELVPPESCAVSMQLIVEHTSAAPLPSAPLLQDITVAVDSAQALLVRCLHVASVCLRAGHAPPVAAGPTAHRRSRVRTGGSLRPAELSALDVRAVLLDTIQHLYRLCHCNMAALPTEYADAADQFRPLLPGYVAGEDVHGVHTTRLQMLSADSADEQLLAAFRLLRALALCVVLSGEAATLPHCAAAVSSAPSGMGSGSEWLRHEAQRSGSSASTLLAASESALTDDGLPSNQTAEGIVAGMLAQAYAHQLRTLEQLVWCGDADASELGMCALRAWVLCIASGPDGADGAEPPRPAEPPSCFDEAVAQLVASAWRQQLTGPSAAAAAGELVGASGGDQMPSPKARVCYCLQRRLSWVTRSGSCGSRSCRQRATFGTRGAAADTHLRSPSVWAPLRQCPPNQRAFLCRFVLAAANTYGMLKKSLLWAALVPLLMAELRTAEGPTAVPTSSAGSPACDLDGVHAACDSAGSDVRIAEQLLLPVLLHALCLRESEGQRVVRQEWSRQLDRYVFQQAERCAHTARLFLHVLEQCHAVLLRSTRQRGLKGATAASAGRAKATSSFSAAAAAAAAGDGARAEVAPWPSILGSVPSLQDMGECYWLSDIPAARLARAAVRVGEPHLALLFSQLSGESLYGPRTGAAALCGESETTLSAVMLRDGAGAGEAVLAMSSTPYSILFPFARPGDYPSAASVTHTVGAGATRSGGRARDRHDAVRRQTRSFAEDIFDLYASVQGQLELDDVVGVSLMMRLQSVTSAQPHGDGAKWCSWVGSGSALSASLLGSARGRSSGRAIRRVVGYRESGVTPTTSVASGADDSLAAAPSATAAWLDEMRLLEESETHHASGRLWGSDVPRASAAADSGLGGATVEVARPSVALTGEVQERRPDPWAAHLQRAALLLQHGFPSTALDVLLSLQPAERRWEAAERHRSDSGAAERGVADDSVRACSAPGRAAGRGTTELGPEVFLTGAAGETIDAAAGNTDMLSSWTPAHEASLQALLAEAAWKCGRWSCGGGVAGDCPGSCSSECVPRAVLDRLSLRGNTATPESCGASLMPASAGRFYVHLLSAFITLTNGQPLLSMQHVRRAESALRQQLSPTTFVTTVMAAEALHEVRDCAARFLAADAAARKGKAGKPSRGRGAAPKWKQGDRVVELPTWLRSLRGDSVARGSGLDAAELPTARVPSTVDYASRELLDSVRHALCQVYGDREGWYRFVLGATEQALLNRDAAAAHRWLRDWKEQHAEGTGGEGEQASPSPAIVGTAAAEVRERARQLDLVLRTAQVAYGLGRWQEALALLQPAAAAARGEASLAHFNVAPPRTAPWHAPQEPRVIQQLMVWHGELRLLPPSQLVRDPFLSRAAASDSSGACSFLLARLCHTLADDIAARLTSHEHQQLCESVEESKRLKEDLEAQLEAATRPSTGRAAAPLHRPPGVAELDATTGATTTAVLPTLVNIAGVAPLREARGRSAVADAAAGAAAGAAPTVILSEDQLRVIRRRIRELAGDIKRLEDEWQSEKSNFGLYRRSAINAYSRFLQFNQVAQQGAARGVTERTHRGAAALSEVKCLPVDHEEDVVHAVFGFVELWVNAADMEQGGGEVLSKVLDKAVERIPTAVFVPLAGQLTAQLGGQHEGERLAFLVARLARDYPMHVVWPLLALYHGHTFAKSRDVNTLHNVDEAKITAARQLLAGLASAQSTANASSRAGHSASTAALLSTQIRHAQLLSSAYLELAFDRSAATAQVGKRHAICKDFMLIKDACNLAIPPPSSVDPFVTPAVAGGAALAVPHVMRYRNYFTTPGGVNVPKVLQCELSDGTVVRQLLKAGDDLRQDALIEQVFATANRLFRRRSATRPLQIRTFTIVPLAPTAGILQWVEHTIPLGEYLTGRYTGKEEMPGAHERYFPGEPNTRECRIQLQNAPHSRKCQVLLSLYAQFTPALHYFFLEEYLSAQVWVDRQQTFTRSVAASSIVGYTVGLGDRHINNILLHKGTAEVVHIDLGIAFDQNKLLPVPELVPFRLTRNMIDGLGVRGTEGSLRPCAEAAMHLLRGKRELIRTILSSIMHDPLARWAIGSPTHANHIMGADTSVTGAGAVPQESNTRQPAPVRTHGSSADAARTLARIDAKLRGYDGGDMLSVPTHVRKLMEDAQRVESLAVMFPGWSQWV</sequence>
<organism evidence="13 14">
    <name type="scientific">Leishmania infantum</name>
    <dbReference type="NCBI Taxonomy" id="5671"/>
    <lineage>
        <taxon>Eukaryota</taxon>
        <taxon>Discoba</taxon>
        <taxon>Euglenozoa</taxon>
        <taxon>Kinetoplastea</taxon>
        <taxon>Metakinetoplastina</taxon>
        <taxon>Trypanosomatida</taxon>
        <taxon>Trypanosomatidae</taxon>
        <taxon>Leishmaniinae</taxon>
        <taxon>Leishmania</taxon>
    </lineage>
</organism>
<gene>
    <name evidence="13" type="ORF">LINF_020006200</name>
</gene>
<evidence type="ECO:0000256" key="6">
    <source>
        <dbReference type="ARBA" id="ARBA00022777"/>
    </source>
</evidence>
<feature type="region of interest" description="Disordered" evidence="10">
    <location>
        <begin position="742"/>
        <end position="768"/>
    </location>
</feature>
<dbReference type="PANTHER" id="PTHR37079">
    <property type="entry name" value="SERINE/THREONINE-PROTEIN KINASE ATM"/>
    <property type="match status" value="1"/>
</dbReference>
<comment type="subcellular location">
    <subcellularLocation>
        <location evidence="1">Nucleus</location>
    </subcellularLocation>
</comment>
<keyword evidence="8" id="KW-0539">Nucleus</keyword>
<feature type="coiled-coil region" evidence="9">
    <location>
        <begin position="4238"/>
        <end position="4265"/>
    </location>
</feature>
<name>A0A6L0WR95_LEIIN</name>
<feature type="compositionally biased region" description="Low complexity" evidence="10">
    <location>
        <begin position="1282"/>
        <end position="1294"/>
    </location>
</feature>
<evidence type="ECO:0000313" key="14">
    <source>
        <dbReference type="Proteomes" id="UP000255414"/>
    </source>
</evidence>
<feature type="region of interest" description="Disordered" evidence="10">
    <location>
        <begin position="201"/>
        <end position="237"/>
    </location>
</feature>
<dbReference type="SMART" id="SM01343">
    <property type="entry name" value="FATC"/>
    <property type="match status" value="1"/>
</dbReference>
<dbReference type="SUPFAM" id="SSF56112">
    <property type="entry name" value="Protein kinase-like (PK-like)"/>
    <property type="match status" value="1"/>
</dbReference>
<dbReference type="InterPro" id="IPR018936">
    <property type="entry name" value="PI3/4_kinase_CS"/>
</dbReference>
<evidence type="ECO:0000256" key="7">
    <source>
        <dbReference type="ARBA" id="ARBA00022840"/>
    </source>
</evidence>
<dbReference type="PANTHER" id="PTHR37079:SF4">
    <property type="entry name" value="SERINE_THREONINE-PROTEIN KINASE ATM"/>
    <property type="match status" value="1"/>
</dbReference>
<feature type="compositionally biased region" description="Basic and acidic residues" evidence="10">
    <location>
        <begin position="222"/>
        <end position="237"/>
    </location>
</feature>
<dbReference type="Pfam" id="PF00454">
    <property type="entry name" value="PI3_PI4_kinase"/>
    <property type="match status" value="1"/>
</dbReference>
<feature type="region of interest" description="Disordered" evidence="10">
    <location>
        <begin position="1275"/>
        <end position="1296"/>
    </location>
</feature>
<evidence type="ECO:0000256" key="10">
    <source>
        <dbReference type="SAM" id="MobiDB-lite"/>
    </source>
</evidence>
<keyword evidence="5" id="KW-0227">DNA damage</keyword>
<feature type="region of interest" description="Disordered" evidence="10">
    <location>
        <begin position="4833"/>
        <end position="4855"/>
    </location>
</feature>
<evidence type="ECO:0000256" key="4">
    <source>
        <dbReference type="ARBA" id="ARBA00022741"/>
    </source>
</evidence>
<evidence type="ECO:0000313" key="13">
    <source>
        <dbReference type="EMBL" id="CAC9437827.1"/>
    </source>
</evidence>
<feature type="region of interest" description="Disordered" evidence="10">
    <location>
        <begin position="2357"/>
        <end position="2383"/>
    </location>
</feature>
<accession>A0A6L0WR95</accession>
<dbReference type="PROSITE" id="PS50290">
    <property type="entry name" value="PI3_4_KINASE_3"/>
    <property type="match status" value="1"/>
</dbReference>
<dbReference type="Proteomes" id="UP000255414">
    <property type="component" value="Chromosome 2"/>
</dbReference>
<dbReference type="GO" id="GO:0005524">
    <property type="term" value="F:ATP binding"/>
    <property type="evidence" value="ECO:0007669"/>
    <property type="project" value="UniProtKB-KW"/>
</dbReference>
<dbReference type="CDD" id="cd05171">
    <property type="entry name" value="PIKKc_ATM"/>
    <property type="match status" value="1"/>
</dbReference>
<dbReference type="EMBL" id="LR812935">
    <property type="protein sequence ID" value="CAC9437827.1"/>
    <property type="molecule type" value="Genomic_DNA"/>
</dbReference>
<evidence type="ECO:0000256" key="9">
    <source>
        <dbReference type="SAM" id="Coils"/>
    </source>
</evidence>
<dbReference type="FunFam" id="3.30.1010.10:FF:000041">
    <property type="entry name" value="Putative phosphatidylinositol kinase related protein"/>
    <property type="match status" value="1"/>
</dbReference>
<dbReference type="InterPro" id="IPR000403">
    <property type="entry name" value="PI3/4_kinase_cat_dom"/>
</dbReference>
<dbReference type="Gene3D" id="1.10.1070.11">
    <property type="entry name" value="Phosphatidylinositol 3-/4-kinase, catalytic domain"/>
    <property type="match status" value="1"/>
</dbReference>
<evidence type="ECO:0000256" key="2">
    <source>
        <dbReference type="ARBA" id="ARBA00012513"/>
    </source>
</evidence>